<proteinExistence type="predicted"/>
<organism evidence="3 4">
    <name type="scientific">Cadophora malorum</name>
    <dbReference type="NCBI Taxonomy" id="108018"/>
    <lineage>
        <taxon>Eukaryota</taxon>
        <taxon>Fungi</taxon>
        <taxon>Dikarya</taxon>
        <taxon>Ascomycota</taxon>
        <taxon>Pezizomycotina</taxon>
        <taxon>Leotiomycetes</taxon>
        <taxon>Helotiales</taxon>
        <taxon>Ploettnerulaceae</taxon>
        <taxon>Cadophora</taxon>
    </lineage>
</organism>
<keyword evidence="4" id="KW-1185">Reference proteome</keyword>
<feature type="region of interest" description="Disordered" evidence="1">
    <location>
        <begin position="56"/>
        <end position="96"/>
    </location>
</feature>
<name>A0A8H7TLE1_9HELO</name>
<gene>
    <name evidence="3" type="ORF">IFR04_005125</name>
</gene>
<evidence type="ECO:0000256" key="1">
    <source>
        <dbReference type="SAM" id="MobiDB-lite"/>
    </source>
</evidence>
<dbReference type="EMBL" id="JAFJYH010000060">
    <property type="protein sequence ID" value="KAG4421749.1"/>
    <property type="molecule type" value="Genomic_DNA"/>
</dbReference>
<reference evidence="3" key="1">
    <citation type="submission" date="2021-02" db="EMBL/GenBank/DDBJ databases">
        <title>Genome sequence Cadophora malorum strain M34.</title>
        <authorList>
            <person name="Stefanovic E."/>
            <person name="Vu D."/>
            <person name="Scully C."/>
            <person name="Dijksterhuis J."/>
            <person name="Roader J."/>
            <person name="Houbraken J."/>
        </authorList>
    </citation>
    <scope>NUCLEOTIDE SEQUENCE</scope>
    <source>
        <strain evidence="3">M34</strain>
    </source>
</reference>
<comment type="caution">
    <text evidence="3">The sequence shown here is derived from an EMBL/GenBank/DDBJ whole genome shotgun (WGS) entry which is preliminary data.</text>
</comment>
<accession>A0A8H7TLE1</accession>
<protein>
    <recommendedName>
        <fullName evidence="5">GPI anchored protein</fullName>
    </recommendedName>
</protein>
<evidence type="ECO:0000313" key="4">
    <source>
        <dbReference type="Proteomes" id="UP000664132"/>
    </source>
</evidence>
<dbReference type="Proteomes" id="UP000664132">
    <property type="component" value="Unassembled WGS sequence"/>
</dbReference>
<keyword evidence="2" id="KW-0732">Signal</keyword>
<dbReference type="OrthoDB" id="3600065at2759"/>
<dbReference type="AlphaFoldDB" id="A0A8H7TLE1"/>
<evidence type="ECO:0008006" key="5">
    <source>
        <dbReference type="Google" id="ProtNLM"/>
    </source>
</evidence>
<feature type="chain" id="PRO_5034537630" description="GPI anchored protein" evidence="2">
    <location>
        <begin position="23"/>
        <end position="167"/>
    </location>
</feature>
<feature type="signal peptide" evidence="2">
    <location>
        <begin position="1"/>
        <end position="22"/>
    </location>
</feature>
<evidence type="ECO:0000256" key="2">
    <source>
        <dbReference type="SAM" id="SignalP"/>
    </source>
</evidence>
<evidence type="ECO:0000313" key="3">
    <source>
        <dbReference type="EMBL" id="KAG4421749.1"/>
    </source>
</evidence>
<sequence length="167" mass="16972">MSLRSIFQFAAIAIALVNTVSAQSSTTDLITSVTEISSSSSNTTTTIPTLTPSISSTLLTNTTSPPYSTTTSPTYPLHNTTTNSSTQHSTHSKPADVTTKVIVTETADGVPTETRVAPSRTGTATECAEAGPSCTVLASSAHTSEKASLLGVLGPLAVVAGAFAILL</sequence>
<feature type="compositionally biased region" description="Low complexity" evidence="1">
    <location>
        <begin position="56"/>
        <end position="89"/>
    </location>
</feature>